<sequence length="708" mass="77893">MASPLRLTLSVIALLLLLSAGSALALRPGNARVDLPAVGNQTQAVLNSTLYIKTCKGEDIIWQGSEYPLVTISNESFNYTKKITCTKFSCTVEYPLPGNYTLDAEWLGRKVFSQTLYLNGSQQTITVKADISNVLISVYTLDGRELQGLKVVLRVGRYEVEALSGQKIALPHGQVGYEVSSPSGLAKASGVSEISCGSPVLRVVLNVFNRLVFVFKLLDDLPATGLNGSVKILYDNTELKSIDLRSSSEVEISEAPTGKYRVIVFIAGKRFEEKTIDVATTSNTYVIQLSIVSSIPVRLLDTSGNVVQDENLEATVVDPLGRVYKGNLSGGLLVLQHAPLGNYELIIRNVKWGLQLGSYAFSASSVGVSRGVDVPTNLARSVAEVRASGSQALPRDSYILFKYAGVVVLAERLSEERTSIIIELGYLPIGATLQLTFSYGSYTEEKVLSVAKREILVEIQLYDVKLSIIDLDKKPVKGCNINIVSKYFNYSLKLDGNDIYLKNIPLTDIKISVACSGVEVLRTVLTPEELKRKNATLVAHIGDIHVYVKSWFDRPIPGASVKVTVTTPSGRAEYLAYTDQSGFAPVRDVALPPTANATLEVSFKGITYERRLDVNSRYYNVFLDVLIDTPIFVLSLSQTIAIIVISLALIAAAFLVYTRIARIRTLRELFEEPLGEVEEHKERGLLARLRRFFSKKEKEGEEEQFFSI</sequence>
<evidence type="ECO:0000256" key="1">
    <source>
        <dbReference type="SAM" id="Phobius"/>
    </source>
</evidence>
<dbReference type="AlphaFoldDB" id="A0A7C4B9H9"/>
<evidence type="ECO:0000313" key="2">
    <source>
        <dbReference type="EMBL" id="HGI43322.1"/>
    </source>
</evidence>
<name>A0A7C4B9H9_THEPE</name>
<organism evidence="2">
    <name type="scientific">Thermofilum pendens</name>
    <dbReference type="NCBI Taxonomy" id="2269"/>
    <lineage>
        <taxon>Archaea</taxon>
        <taxon>Thermoproteota</taxon>
        <taxon>Thermoprotei</taxon>
        <taxon>Thermofilales</taxon>
        <taxon>Thermofilaceae</taxon>
        <taxon>Thermofilum</taxon>
    </lineage>
</organism>
<dbReference type="EMBL" id="DTFI01000078">
    <property type="protein sequence ID" value="HGI43322.1"/>
    <property type="molecule type" value="Genomic_DNA"/>
</dbReference>
<accession>A0A7C4B9H9</accession>
<proteinExistence type="predicted"/>
<protein>
    <submittedName>
        <fullName evidence="2">Uncharacterized protein</fullName>
    </submittedName>
</protein>
<keyword evidence="1" id="KW-1133">Transmembrane helix</keyword>
<gene>
    <name evidence="2" type="ORF">ENV17_02915</name>
</gene>
<feature type="transmembrane region" description="Helical" evidence="1">
    <location>
        <begin position="631"/>
        <end position="657"/>
    </location>
</feature>
<reference evidence="2" key="1">
    <citation type="journal article" date="2020" name="mSystems">
        <title>Genome- and Community-Level Interaction Insights into Carbon Utilization and Element Cycling Functions of Hydrothermarchaeota in Hydrothermal Sediment.</title>
        <authorList>
            <person name="Zhou Z."/>
            <person name="Liu Y."/>
            <person name="Xu W."/>
            <person name="Pan J."/>
            <person name="Luo Z.H."/>
            <person name="Li M."/>
        </authorList>
    </citation>
    <scope>NUCLEOTIDE SEQUENCE [LARGE SCALE GENOMIC DNA]</scope>
    <source>
        <strain evidence="2">SpSt-735</strain>
    </source>
</reference>
<keyword evidence="1" id="KW-0812">Transmembrane</keyword>
<comment type="caution">
    <text evidence="2">The sequence shown here is derived from an EMBL/GenBank/DDBJ whole genome shotgun (WGS) entry which is preliminary data.</text>
</comment>
<keyword evidence="1" id="KW-0472">Membrane</keyword>